<dbReference type="EMBL" id="FRBR01000009">
    <property type="protein sequence ID" value="SHM07513.1"/>
    <property type="molecule type" value="Genomic_DNA"/>
</dbReference>
<dbReference type="InterPro" id="IPR011010">
    <property type="entry name" value="DNA_brk_join_enz"/>
</dbReference>
<dbReference type="STRING" id="337701.SAMN05444398_109125"/>
<dbReference type="InterPro" id="IPR013762">
    <property type="entry name" value="Integrase-like_cat_sf"/>
</dbReference>
<organism evidence="3 4">
    <name type="scientific">Roseovarius pacificus</name>
    <dbReference type="NCBI Taxonomy" id="337701"/>
    <lineage>
        <taxon>Bacteria</taxon>
        <taxon>Pseudomonadati</taxon>
        <taxon>Pseudomonadota</taxon>
        <taxon>Alphaproteobacteria</taxon>
        <taxon>Rhodobacterales</taxon>
        <taxon>Roseobacteraceae</taxon>
        <taxon>Roseovarius</taxon>
    </lineage>
</organism>
<dbReference type="Proteomes" id="UP000183974">
    <property type="component" value="Unassembled WGS sequence"/>
</dbReference>
<evidence type="ECO:0000313" key="3">
    <source>
        <dbReference type="EMBL" id="SHM07513.1"/>
    </source>
</evidence>
<evidence type="ECO:0000256" key="1">
    <source>
        <dbReference type="ARBA" id="ARBA00023172"/>
    </source>
</evidence>
<dbReference type="Pfam" id="PF00589">
    <property type="entry name" value="Phage_integrase"/>
    <property type="match status" value="1"/>
</dbReference>
<proteinExistence type="predicted"/>
<evidence type="ECO:0000259" key="2">
    <source>
        <dbReference type="PROSITE" id="PS51898"/>
    </source>
</evidence>
<evidence type="ECO:0000313" key="4">
    <source>
        <dbReference type="Proteomes" id="UP000183974"/>
    </source>
</evidence>
<accession>A0A1M7FTZ6</accession>
<keyword evidence="4" id="KW-1185">Reference proteome</keyword>
<dbReference type="CDD" id="cd00397">
    <property type="entry name" value="DNA_BRE_C"/>
    <property type="match status" value="1"/>
</dbReference>
<protein>
    <submittedName>
        <fullName evidence="3">Phage integrase family protein</fullName>
    </submittedName>
</protein>
<keyword evidence="1" id="KW-0233">DNA recombination</keyword>
<feature type="domain" description="Tyr recombinase" evidence="2">
    <location>
        <begin position="399"/>
        <end position="615"/>
    </location>
</feature>
<reference evidence="3 4" key="1">
    <citation type="submission" date="2016-11" db="EMBL/GenBank/DDBJ databases">
        <authorList>
            <person name="Jaros S."/>
            <person name="Januszkiewicz K."/>
            <person name="Wedrychowicz H."/>
        </authorList>
    </citation>
    <scope>NUCLEOTIDE SEQUENCE [LARGE SCALE GENOMIC DNA]</scope>
    <source>
        <strain evidence="3 4">DSM 29589</strain>
    </source>
</reference>
<dbReference type="GO" id="GO:0003677">
    <property type="term" value="F:DNA binding"/>
    <property type="evidence" value="ECO:0007669"/>
    <property type="project" value="InterPro"/>
</dbReference>
<dbReference type="PROSITE" id="PS51898">
    <property type="entry name" value="TYR_RECOMBINASE"/>
    <property type="match status" value="1"/>
</dbReference>
<dbReference type="GO" id="GO:0006310">
    <property type="term" value="P:DNA recombination"/>
    <property type="evidence" value="ECO:0007669"/>
    <property type="project" value="UniProtKB-KW"/>
</dbReference>
<gene>
    <name evidence="3" type="ORF">SAMN05444398_109125</name>
</gene>
<dbReference type="GO" id="GO:0015074">
    <property type="term" value="P:DNA integration"/>
    <property type="evidence" value="ECO:0007669"/>
    <property type="project" value="InterPro"/>
</dbReference>
<dbReference type="AlphaFoldDB" id="A0A1M7FTZ6"/>
<dbReference type="InterPro" id="IPR002104">
    <property type="entry name" value="Integrase_catalytic"/>
</dbReference>
<dbReference type="Gene3D" id="1.10.443.10">
    <property type="entry name" value="Intergrase catalytic core"/>
    <property type="match status" value="1"/>
</dbReference>
<name>A0A1M7FTZ6_9RHOB</name>
<dbReference type="SUPFAM" id="SSF56349">
    <property type="entry name" value="DNA breaking-rejoining enzymes"/>
    <property type="match status" value="1"/>
</dbReference>
<sequence length="626" mass="70735">MTVMHNPGNHYSCDAVQMDLATAKTRFSAGVCDEYWAETRRLKIRGSVNKALKVYNAMGIADAEELILCDPDEPKRIYAEIKKTGHIPRGCNFKSLASVKVWASNLSAFFDVVSGRRATINVFRSVDDDWAALIDHVVGRNQGPVLLNTYERLPLNILARECRLRGFSLRELTSLQIEGFARDLLPNIKGAVKRGAKRLDKLRDDDRVPNCLLPIAPIGTLGHLTAAHQRSTPPMHPDLEAALEDYLDRRRRGEQTVEYGTKSRSIETDGISNDRAKNIATAVRWYWHGAVELGLVSSDRPFDREAFTQPEVLADVVKVCAEGGLGPICQPDVRRAHANSVIQFLSDLCPLYRGRCQPSLFHARSLRRRTEEESATAAYKRELCLRFIDDENFQRQFFSMPKVFFDEAKPLIAGFDALKNSNEPGLNKAQHRALDLAIMAVHTVIATRYPLRLATRQRLLSGGSQPHVVFPEHNRGEKELTILVPGHIVKNGYFSEGVPLLETRAIFPREIFEWYLKTAHPLILKHKPPHAKYRQPNALFCGLHIETLRRIWRNYTSEIGLNVAPHMCRHIVASHLYANGVPVCQIAELLGDTEATVRSAYMFVDRARQLRDVMQAQATIYRRLGV</sequence>